<evidence type="ECO:0000256" key="7">
    <source>
        <dbReference type="ARBA" id="ARBA00022801"/>
    </source>
</evidence>
<dbReference type="AlphaFoldDB" id="A0A7X4KIR5"/>
<name>A0A7X4KIR5_9BURK</name>
<gene>
    <name evidence="10" type="ORF">GTP56_21610</name>
</gene>
<dbReference type="InterPro" id="IPR011811">
    <property type="entry name" value="Peptidase_S51_cyanophycinase"/>
</dbReference>
<evidence type="ECO:0000256" key="5">
    <source>
        <dbReference type="ARBA" id="ARBA00015719"/>
    </source>
</evidence>
<dbReference type="EC" id="3.4.15.6" evidence="4"/>
<dbReference type="Proteomes" id="UP000469734">
    <property type="component" value="Unassembled WGS sequence"/>
</dbReference>
<evidence type="ECO:0000256" key="4">
    <source>
        <dbReference type="ARBA" id="ARBA00013115"/>
    </source>
</evidence>
<dbReference type="GO" id="GO:0006508">
    <property type="term" value="P:proteolysis"/>
    <property type="evidence" value="ECO:0007669"/>
    <property type="project" value="UniProtKB-KW"/>
</dbReference>
<feature type="signal peptide" evidence="9">
    <location>
        <begin position="1"/>
        <end position="23"/>
    </location>
</feature>
<organism evidence="10 11">
    <name type="scientific">Duganella margarita</name>
    <dbReference type="NCBI Taxonomy" id="2692170"/>
    <lineage>
        <taxon>Bacteria</taxon>
        <taxon>Pseudomonadati</taxon>
        <taxon>Pseudomonadota</taxon>
        <taxon>Betaproteobacteria</taxon>
        <taxon>Burkholderiales</taxon>
        <taxon>Oxalobacteraceae</taxon>
        <taxon>Telluria group</taxon>
        <taxon>Duganella</taxon>
    </lineage>
</organism>
<proteinExistence type="inferred from homology"/>
<evidence type="ECO:0000256" key="3">
    <source>
        <dbReference type="ARBA" id="ARBA00006534"/>
    </source>
</evidence>
<dbReference type="NCBIfam" id="TIGR02069">
    <property type="entry name" value="cyanophycinase"/>
    <property type="match status" value="1"/>
</dbReference>
<comment type="catalytic activity">
    <reaction evidence="1">
        <text>[L-4-(L-arginin-2-N-yl)aspartate](n) + H2O = [L-4-(L-arginin-2-N-yl)aspartate](n-1) + L-4-(L-arginin-2-N-yl)aspartate</text>
        <dbReference type="Rhea" id="RHEA:12845"/>
        <dbReference type="Rhea" id="RHEA-COMP:13728"/>
        <dbReference type="Rhea" id="RHEA-COMP:13734"/>
        <dbReference type="ChEBI" id="CHEBI:15377"/>
        <dbReference type="ChEBI" id="CHEBI:137986"/>
        <dbReference type="ChEBI" id="CHEBI:137991"/>
        <dbReference type="EC" id="3.4.15.6"/>
    </reaction>
</comment>
<dbReference type="Pfam" id="PF03575">
    <property type="entry name" value="Peptidase_S51"/>
    <property type="match status" value="1"/>
</dbReference>
<reference evidence="10 11" key="1">
    <citation type="submission" date="2019-12" db="EMBL/GenBank/DDBJ databases">
        <title>Novel species isolated from a subtropical stream in China.</title>
        <authorList>
            <person name="Lu H."/>
        </authorList>
    </citation>
    <scope>NUCLEOTIDE SEQUENCE [LARGE SCALE GENOMIC DNA]</scope>
    <source>
        <strain evidence="10 11">FT134W</strain>
    </source>
</reference>
<evidence type="ECO:0000256" key="8">
    <source>
        <dbReference type="ARBA" id="ARBA00022825"/>
    </source>
</evidence>
<evidence type="ECO:0000256" key="1">
    <source>
        <dbReference type="ARBA" id="ARBA00001092"/>
    </source>
</evidence>
<sequence length="425" mass="44179">MRMAIKFLVHAALLLALPLSVVAAAPTTAPTTSPTTAAALPTSRAAGPQGSLVIIGGGLRADNDAVWQRIVQLAGGPGARIAVFASAAADPAPVAAAIVDSLNRYGADAFQIPLAVKLADSDFRKAADDPLLADAVRGAGGVFFSGGDQARITQALVRADGSRSAVLEAVWDVYRKGGVVAGNSAGAAVMSSTMFYAPKTVFATLRGGVTDGQEIAPGLGFIGDDVFVDQHFLVRGRFARMIPAMLKKGYKFGLGIDENTAMVVDAQRRVEIVGSKGALLVDLSRASTDPARPGFNVANAVISYLDQGDLYDLTTHAFTPSAAKAGGRIAPHKDLAADPVFSPDILGRNALVQLMENLMNNRRSEAIGIATSGPGSTLPELGFQFTLSKTRDSVGYASAAPHSYSILNLRLDIRPLDIGQSLRAQ</sequence>
<keyword evidence="6" id="KW-0645">Protease</keyword>
<dbReference type="InterPro" id="IPR029062">
    <property type="entry name" value="Class_I_gatase-like"/>
</dbReference>
<comment type="similarity">
    <text evidence="3">Belongs to the peptidase S51 family.</text>
</comment>
<evidence type="ECO:0000313" key="11">
    <source>
        <dbReference type="Proteomes" id="UP000469734"/>
    </source>
</evidence>
<keyword evidence="7 10" id="KW-0378">Hydrolase</keyword>
<dbReference type="CDD" id="cd03145">
    <property type="entry name" value="GAT1_cyanophycinase"/>
    <property type="match status" value="1"/>
</dbReference>
<dbReference type="PANTHER" id="PTHR36175">
    <property type="entry name" value="CYANOPHYCINASE"/>
    <property type="match status" value="1"/>
</dbReference>
<dbReference type="GO" id="GO:0004180">
    <property type="term" value="F:carboxypeptidase activity"/>
    <property type="evidence" value="ECO:0007669"/>
    <property type="project" value="UniProtKB-KW"/>
</dbReference>
<evidence type="ECO:0000256" key="6">
    <source>
        <dbReference type="ARBA" id="ARBA00022670"/>
    </source>
</evidence>
<feature type="chain" id="PRO_5031121699" description="Cyanophycinase" evidence="9">
    <location>
        <begin position="24"/>
        <end position="425"/>
    </location>
</feature>
<dbReference type="GO" id="GO:0008236">
    <property type="term" value="F:serine-type peptidase activity"/>
    <property type="evidence" value="ECO:0007669"/>
    <property type="project" value="UniProtKB-KW"/>
</dbReference>
<comment type="function">
    <text evidence="2">Exopeptidase that catalyzes the hydrolytic cleavage of multi-L-arginyl-poly-L-aspartic acid (cyanophycin; a water-insoluble reserve polymer) into aspartate-arginine dipeptides.</text>
</comment>
<dbReference type="InterPro" id="IPR005320">
    <property type="entry name" value="Peptidase_S51"/>
</dbReference>
<keyword evidence="10" id="KW-0121">Carboxypeptidase</keyword>
<keyword evidence="9" id="KW-0732">Signal</keyword>
<dbReference type="Gene3D" id="3.40.50.880">
    <property type="match status" value="1"/>
</dbReference>
<protein>
    <recommendedName>
        <fullName evidence="5">Cyanophycinase</fullName>
        <ecNumber evidence="4">3.4.15.6</ecNumber>
    </recommendedName>
</protein>
<keyword evidence="8" id="KW-0720">Serine protease</keyword>
<dbReference type="SUPFAM" id="SSF52317">
    <property type="entry name" value="Class I glutamine amidotransferase-like"/>
    <property type="match status" value="1"/>
</dbReference>
<accession>A0A7X4KIR5</accession>
<evidence type="ECO:0000256" key="9">
    <source>
        <dbReference type="SAM" id="SignalP"/>
    </source>
</evidence>
<dbReference type="PANTHER" id="PTHR36175:SF1">
    <property type="entry name" value="CYANOPHYCINASE"/>
    <property type="match status" value="1"/>
</dbReference>
<dbReference type="GO" id="GO:0008241">
    <property type="term" value="F:peptidyl-dipeptidase activity"/>
    <property type="evidence" value="ECO:0007669"/>
    <property type="project" value="UniProtKB-EC"/>
</dbReference>
<evidence type="ECO:0000256" key="2">
    <source>
        <dbReference type="ARBA" id="ARBA00002039"/>
    </source>
</evidence>
<dbReference type="EMBL" id="WWCR01000028">
    <property type="protein sequence ID" value="MYM74770.1"/>
    <property type="molecule type" value="Genomic_DNA"/>
</dbReference>
<evidence type="ECO:0000313" key="10">
    <source>
        <dbReference type="EMBL" id="MYM74770.1"/>
    </source>
</evidence>
<comment type="caution">
    <text evidence="10">The sequence shown here is derived from an EMBL/GenBank/DDBJ whole genome shotgun (WGS) entry which is preliminary data.</text>
</comment>